<accession>A0A3N4LTW7</accession>
<dbReference type="EMBL" id="ML121539">
    <property type="protein sequence ID" value="RPB25108.1"/>
    <property type="molecule type" value="Genomic_DNA"/>
</dbReference>
<dbReference type="Proteomes" id="UP000267821">
    <property type="component" value="Unassembled WGS sequence"/>
</dbReference>
<sequence>MQYIYTPPQSSLQITTMIPHLLTHIFLSTSKQEYTDCNNRSTSYKSQHWHTPLHPEYPVPQHCPHAATRVHPDASEEAVVGGTTTTELVIVLVVVQVIGVVITAVLVVVELVGGGVVMGAEAEMTPAPQVDELVLHDNVGELRDEFPMWILYPPEPDCGIIHCCLTTYKRAITPHFAGKKRKDNG</sequence>
<evidence type="ECO:0000313" key="2">
    <source>
        <dbReference type="EMBL" id="RPB25108.1"/>
    </source>
</evidence>
<protein>
    <submittedName>
        <fullName evidence="2">Uncharacterized protein</fullName>
    </submittedName>
</protein>
<feature type="transmembrane region" description="Helical" evidence="1">
    <location>
        <begin position="88"/>
        <end position="109"/>
    </location>
</feature>
<dbReference type="InParanoid" id="A0A3N4LTW7"/>
<proteinExistence type="predicted"/>
<reference evidence="2 3" key="1">
    <citation type="journal article" date="2018" name="Nat. Ecol. Evol.">
        <title>Pezizomycetes genomes reveal the molecular basis of ectomycorrhizal truffle lifestyle.</title>
        <authorList>
            <person name="Murat C."/>
            <person name="Payen T."/>
            <person name="Noel B."/>
            <person name="Kuo A."/>
            <person name="Morin E."/>
            <person name="Chen J."/>
            <person name="Kohler A."/>
            <person name="Krizsan K."/>
            <person name="Balestrini R."/>
            <person name="Da Silva C."/>
            <person name="Montanini B."/>
            <person name="Hainaut M."/>
            <person name="Levati E."/>
            <person name="Barry K.W."/>
            <person name="Belfiori B."/>
            <person name="Cichocki N."/>
            <person name="Clum A."/>
            <person name="Dockter R.B."/>
            <person name="Fauchery L."/>
            <person name="Guy J."/>
            <person name="Iotti M."/>
            <person name="Le Tacon F."/>
            <person name="Lindquist E.A."/>
            <person name="Lipzen A."/>
            <person name="Malagnac F."/>
            <person name="Mello A."/>
            <person name="Molinier V."/>
            <person name="Miyauchi S."/>
            <person name="Poulain J."/>
            <person name="Riccioni C."/>
            <person name="Rubini A."/>
            <person name="Sitrit Y."/>
            <person name="Splivallo R."/>
            <person name="Traeger S."/>
            <person name="Wang M."/>
            <person name="Zifcakova L."/>
            <person name="Wipf D."/>
            <person name="Zambonelli A."/>
            <person name="Paolocci F."/>
            <person name="Nowrousian M."/>
            <person name="Ottonello S."/>
            <person name="Baldrian P."/>
            <person name="Spatafora J.W."/>
            <person name="Henrissat B."/>
            <person name="Nagy L.G."/>
            <person name="Aury J.M."/>
            <person name="Wincker P."/>
            <person name="Grigoriev I.V."/>
            <person name="Bonfante P."/>
            <person name="Martin F.M."/>
        </authorList>
    </citation>
    <scope>NUCLEOTIDE SEQUENCE [LARGE SCALE GENOMIC DNA]</scope>
    <source>
        <strain evidence="2 3">ATCC MYA-4762</strain>
    </source>
</reference>
<evidence type="ECO:0000256" key="1">
    <source>
        <dbReference type="SAM" id="Phobius"/>
    </source>
</evidence>
<keyword evidence="3" id="KW-1185">Reference proteome</keyword>
<keyword evidence="1" id="KW-0472">Membrane</keyword>
<organism evidence="2 3">
    <name type="scientific">Terfezia boudieri ATCC MYA-4762</name>
    <dbReference type="NCBI Taxonomy" id="1051890"/>
    <lineage>
        <taxon>Eukaryota</taxon>
        <taxon>Fungi</taxon>
        <taxon>Dikarya</taxon>
        <taxon>Ascomycota</taxon>
        <taxon>Pezizomycotina</taxon>
        <taxon>Pezizomycetes</taxon>
        <taxon>Pezizales</taxon>
        <taxon>Pezizaceae</taxon>
        <taxon>Terfezia</taxon>
    </lineage>
</organism>
<evidence type="ECO:0000313" key="3">
    <source>
        <dbReference type="Proteomes" id="UP000267821"/>
    </source>
</evidence>
<keyword evidence="1" id="KW-1133">Transmembrane helix</keyword>
<name>A0A3N4LTW7_9PEZI</name>
<gene>
    <name evidence="2" type="ORF">L211DRAFT_137678</name>
</gene>
<dbReference type="AlphaFoldDB" id="A0A3N4LTW7"/>
<keyword evidence="1" id="KW-0812">Transmembrane</keyword>